<protein>
    <submittedName>
        <fullName evidence="2">Uncharacterized protein</fullName>
    </submittedName>
</protein>
<comment type="caution">
    <text evidence="2">The sequence shown here is derived from an EMBL/GenBank/DDBJ whole genome shotgun (WGS) entry which is preliminary data.</text>
</comment>
<dbReference type="Proteomes" id="UP001589590">
    <property type="component" value="Unassembled WGS sequence"/>
</dbReference>
<proteinExistence type="predicted"/>
<evidence type="ECO:0000256" key="1">
    <source>
        <dbReference type="SAM" id="Phobius"/>
    </source>
</evidence>
<dbReference type="RefSeq" id="WP_290270531.1">
    <property type="nucleotide sequence ID" value="NZ_JAUFQP010000010.1"/>
</dbReference>
<gene>
    <name evidence="2" type="ORF">ACFFU1_16505</name>
</gene>
<keyword evidence="1" id="KW-0472">Membrane</keyword>
<name>A0ABV5H4W0_9FLAO</name>
<evidence type="ECO:0000313" key="2">
    <source>
        <dbReference type="EMBL" id="MFB9106511.1"/>
    </source>
</evidence>
<accession>A0ABV5H4W0</accession>
<dbReference type="EMBL" id="JBHMFA010000017">
    <property type="protein sequence ID" value="MFB9106511.1"/>
    <property type="molecule type" value="Genomic_DNA"/>
</dbReference>
<evidence type="ECO:0000313" key="3">
    <source>
        <dbReference type="Proteomes" id="UP001589590"/>
    </source>
</evidence>
<reference evidence="2 3" key="1">
    <citation type="submission" date="2024-09" db="EMBL/GenBank/DDBJ databases">
        <authorList>
            <person name="Sun Q."/>
            <person name="Mori K."/>
        </authorList>
    </citation>
    <scope>NUCLEOTIDE SEQUENCE [LARGE SCALE GENOMIC DNA]</scope>
    <source>
        <strain evidence="2 3">CECT 8300</strain>
    </source>
</reference>
<keyword evidence="3" id="KW-1185">Reference proteome</keyword>
<sequence length="61" mass="6726">MKKITKKKTLILLSIGMFVIATSQIFSQFMELSDFAKGSFMGIGLGLLLTALIIGNFRTIQ</sequence>
<organism evidence="2 3">
    <name type="scientific">Algibacter miyuki</name>
    <dbReference type="NCBI Taxonomy" id="1306933"/>
    <lineage>
        <taxon>Bacteria</taxon>
        <taxon>Pseudomonadati</taxon>
        <taxon>Bacteroidota</taxon>
        <taxon>Flavobacteriia</taxon>
        <taxon>Flavobacteriales</taxon>
        <taxon>Flavobacteriaceae</taxon>
        <taxon>Algibacter</taxon>
    </lineage>
</organism>
<feature type="transmembrane region" description="Helical" evidence="1">
    <location>
        <begin position="39"/>
        <end position="57"/>
    </location>
</feature>
<keyword evidence="1" id="KW-0812">Transmembrane</keyword>
<keyword evidence="1" id="KW-1133">Transmembrane helix</keyword>